<dbReference type="Proteomes" id="UP000268014">
    <property type="component" value="Unassembled WGS sequence"/>
</dbReference>
<dbReference type="AlphaFoldDB" id="A0A0N4WIE5"/>
<evidence type="ECO:0000313" key="1">
    <source>
        <dbReference type="EMBL" id="VDO40922.1"/>
    </source>
</evidence>
<evidence type="ECO:0000313" key="2">
    <source>
        <dbReference type="Proteomes" id="UP000268014"/>
    </source>
</evidence>
<reference evidence="1 2" key="2">
    <citation type="submission" date="2018-11" db="EMBL/GenBank/DDBJ databases">
        <authorList>
            <consortium name="Pathogen Informatics"/>
        </authorList>
    </citation>
    <scope>NUCLEOTIDE SEQUENCE [LARGE SCALE GENOMIC DNA]</scope>
    <source>
        <strain evidence="1 2">MHpl1</strain>
    </source>
</reference>
<gene>
    <name evidence="1" type="ORF">HPLM_LOCUS10716</name>
</gene>
<accession>A0A0N4WIE5</accession>
<keyword evidence="2" id="KW-1185">Reference proteome</keyword>
<reference evidence="3" key="1">
    <citation type="submission" date="2017-02" db="UniProtKB">
        <authorList>
            <consortium name="WormBaseParasite"/>
        </authorList>
    </citation>
    <scope>IDENTIFICATION</scope>
</reference>
<evidence type="ECO:0000313" key="3">
    <source>
        <dbReference type="WBParaSite" id="HPLM_0001072401-mRNA-1"/>
    </source>
</evidence>
<name>A0A0N4WIE5_HAEPC</name>
<organism evidence="3">
    <name type="scientific">Haemonchus placei</name>
    <name type="common">Barber's pole worm</name>
    <dbReference type="NCBI Taxonomy" id="6290"/>
    <lineage>
        <taxon>Eukaryota</taxon>
        <taxon>Metazoa</taxon>
        <taxon>Ecdysozoa</taxon>
        <taxon>Nematoda</taxon>
        <taxon>Chromadorea</taxon>
        <taxon>Rhabditida</taxon>
        <taxon>Rhabditina</taxon>
        <taxon>Rhabditomorpha</taxon>
        <taxon>Strongyloidea</taxon>
        <taxon>Trichostrongylidae</taxon>
        <taxon>Haemonchus</taxon>
    </lineage>
</organism>
<dbReference type="EMBL" id="UZAF01017366">
    <property type="protein sequence ID" value="VDO40922.1"/>
    <property type="molecule type" value="Genomic_DNA"/>
</dbReference>
<dbReference type="WBParaSite" id="HPLM_0001072401-mRNA-1">
    <property type="protein sequence ID" value="HPLM_0001072401-mRNA-1"/>
    <property type="gene ID" value="HPLM_0001072401"/>
</dbReference>
<sequence length="71" mass="7667">MAGFFSFYTANGQVDFLLFVSSAHAQLPPSPSDNLNLCLRLGTPERLDEAFCSLADADEVNLVPCFLIGQA</sequence>
<proteinExistence type="predicted"/>
<protein>
    <submittedName>
        <fullName evidence="3">Secreted protein</fullName>
    </submittedName>
</protein>